<evidence type="ECO:0000313" key="3">
    <source>
        <dbReference type="Proteomes" id="UP000664385"/>
    </source>
</evidence>
<dbReference type="RefSeq" id="WP_206822534.1">
    <property type="nucleotide sequence ID" value="NZ_JAEMWU010000001.1"/>
</dbReference>
<dbReference type="Pfam" id="PF22564">
    <property type="entry name" value="HAAS"/>
    <property type="match status" value="1"/>
</dbReference>
<dbReference type="Proteomes" id="UP000664385">
    <property type="component" value="Unassembled WGS sequence"/>
</dbReference>
<protein>
    <submittedName>
        <fullName evidence="2">DUF1700 domain-containing protein</fullName>
    </submittedName>
</protein>
<reference evidence="2" key="1">
    <citation type="submission" date="2020-12" db="EMBL/GenBank/DDBJ databases">
        <title>PHA producing bacteria isolated from mangrove.</title>
        <authorList>
            <person name="Zheng W."/>
            <person name="Yu S."/>
            <person name="Huang Y."/>
        </authorList>
    </citation>
    <scope>NUCLEOTIDE SEQUENCE</scope>
    <source>
        <strain evidence="2">GN8-5</strain>
    </source>
</reference>
<keyword evidence="1" id="KW-0472">Membrane</keyword>
<gene>
    <name evidence="2" type="ORF">JF543_01490</name>
</gene>
<name>A0A939DTC1_9MICO</name>
<feature type="transmembrane region" description="Helical" evidence="1">
    <location>
        <begin position="78"/>
        <end position="98"/>
    </location>
</feature>
<feature type="transmembrane region" description="Helical" evidence="1">
    <location>
        <begin position="255"/>
        <end position="273"/>
    </location>
</feature>
<comment type="caution">
    <text evidence="2">The sequence shown here is derived from an EMBL/GenBank/DDBJ whole genome shotgun (WGS) entry which is preliminary data.</text>
</comment>
<feature type="transmembrane region" description="Helical" evidence="1">
    <location>
        <begin position="144"/>
        <end position="162"/>
    </location>
</feature>
<keyword evidence="1" id="KW-0812">Transmembrane</keyword>
<sequence>MSTEDTYLRSVERMLAGIAPEHRGAVLDDLRAHFADAEAEGRPLDETIRTLGAPRQIAERAREEFGADDSRPERAWRVLQGSAVAVAVITGVVAAFLMPRPDPASVMIGQSLIPADGPWLALVALLPALIAAAPLFAPRRFRTPTAAVAALVLTAAPLLGTIVMPDLFLPTAALTWAALIVWTRLRGSGFGIGWRITGAALAAAPSLFAVSMAVAQLTSSTATTGAGTVTAWGWVILLGVLLIAAVMVTGYRSPGWVLATLGLTTLVGGLLSTQLLTLLFVWLGGLWLTVGLAHAVTARRR</sequence>
<feature type="transmembrane region" description="Helical" evidence="1">
    <location>
        <begin position="229"/>
        <end position="248"/>
    </location>
</feature>
<keyword evidence="1" id="KW-1133">Transmembrane helix</keyword>
<accession>A0A939DTC1</accession>
<evidence type="ECO:0000313" key="2">
    <source>
        <dbReference type="EMBL" id="MBN8204627.1"/>
    </source>
</evidence>
<feature type="transmembrane region" description="Helical" evidence="1">
    <location>
        <begin position="168"/>
        <end position="185"/>
    </location>
</feature>
<feature type="transmembrane region" description="Helical" evidence="1">
    <location>
        <begin position="279"/>
        <end position="298"/>
    </location>
</feature>
<proteinExistence type="predicted"/>
<dbReference type="EMBL" id="JAEMWU010000001">
    <property type="protein sequence ID" value="MBN8204627.1"/>
    <property type="molecule type" value="Genomic_DNA"/>
</dbReference>
<evidence type="ECO:0000256" key="1">
    <source>
        <dbReference type="SAM" id="Phobius"/>
    </source>
</evidence>
<organism evidence="2 3">
    <name type="scientific">Microbacterium esteraromaticum</name>
    <dbReference type="NCBI Taxonomy" id="57043"/>
    <lineage>
        <taxon>Bacteria</taxon>
        <taxon>Bacillati</taxon>
        <taxon>Actinomycetota</taxon>
        <taxon>Actinomycetes</taxon>
        <taxon>Micrococcales</taxon>
        <taxon>Microbacteriaceae</taxon>
        <taxon>Microbacterium</taxon>
    </lineage>
</organism>
<dbReference type="AlphaFoldDB" id="A0A939DTC1"/>
<feature type="transmembrane region" description="Helical" evidence="1">
    <location>
        <begin position="197"/>
        <end position="217"/>
    </location>
</feature>
<feature type="transmembrane region" description="Helical" evidence="1">
    <location>
        <begin position="118"/>
        <end position="137"/>
    </location>
</feature>